<keyword evidence="2 3" id="KW-0804">Transcription</keyword>
<dbReference type="Proteomes" id="UP000186806">
    <property type="component" value="Unassembled WGS sequence"/>
</dbReference>
<protein>
    <submittedName>
        <fullName evidence="4">Anti-RNA polymerase sigma 70 factor</fullName>
    </submittedName>
</protein>
<evidence type="ECO:0000256" key="1">
    <source>
        <dbReference type="ARBA" id="ARBA00023015"/>
    </source>
</evidence>
<keyword evidence="5" id="KW-1185">Reference proteome</keyword>
<dbReference type="InterPro" id="IPR007448">
    <property type="entry name" value="Sigma70_reg_Rsd_AlgQ"/>
</dbReference>
<organism evidence="4 5">
    <name type="scientific">Chromohalobacter japonicus</name>
    <dbReference type="NCBI Taxonomy" id="223900"/>
    <lineage>
        <taxon>Bacteria</taxon>
        <taxon>Pseudomonadati</taxon>
        <taxon>Pseudomonadota</taxon>
        <taxon>Gammaproteobacteria</taxon>
        <taxon>Oceanospirillales</taxon>
        <taxon>Halomonadaceae</taxon>
        <taxon>Chromohalobacter</taxon>
    </lineage>
</organism>
<evidence type="ECO:0000313" key="4">
    <source>
        <dbReference type="EMBL" id="OLO12422.1"/>
    </source>
</evidence>
<dbReference type="GO" id="GO:0006355">
    <property type="term" value="P:regulation of DNA-templated transcription"/>
    <property type="evidence" value="ECO:0007669"/>
    <property type="project" value="InterPro"/>
</dbReference>
<dbReference type="NCBIfam" id="NF008723">
    <property type="entry name" value="PRK11718.1"/>
    <property type="match status" value="1"/>
</dbReference>
<proteinExistence type="inferred from homology"/>
<evidence type="ECO:0000313" key="5">
    <source>
        <dbReference type="Proteomes" id="UP000186806"/>
    </source>
</evidence>
<dbReference type="RefSeq" id="WP_075368067.1">
    <property type="nucleotide sequence ID" value="NZ_MSDQ01000006.1"/>
</dbReference>
<evidence type="ECO:0000256" key="2">
    <source>
        <dbReference type="ARBA" id="ARBA00023163"/>
    </source>
</evidence>
<name>A0A1Q8TFI6_9GAMM</name>
<comment type="caution">
    <text evidence="4">The sequence shown here is derived from an EMBL/GenBank/DDBJ whole genome shotgun (WGS) entry which is preliminary data.</text>
</comment>
<comment type="similarity">
    <text evidence="3">Belongs to the Rsd/AlgQ family.</text>
</comment>
<evidence type="ECO:0000256" key="3">
    <source>
        <dbReference type="RuleBase" id="RU004409"/>
    </source>
</evidence>
<keyword evidence="1 3" id="KW-0805">Transcription regulation</keyword>
<dbReference type="Pfam" id="PF04353">
    <property type="entry name" value="Rsd_AlgQ"/>
    <property type="match status" value="1"/>
</dbReference>
<dbReference type="AlphaFoldDB" id="A0A1Q8TFI6"/>
<dbReference type="InterPro" id="IPR038309">
    <property type="entry name" value="Rsd/AlgQ_sf"/>
</dbReference>
<dbReference type="PIRSF" id="PIRSF016548">
    <property type="entry name" value="Rsd_AlgQ"/>
    <property type="match status" value="1"/>
</dbReference>
<dbReference type="EMBL" id="MSDQ01000006">
    <property type="protein sequence ID" value="OLO12422.1"/>
    <property type="molecule type" value="Genomic_DNA"/>
</dbReference>
<gene>
    <name evidence="4" type="ORF">BTW10_02815</name>
</gene>
<accession>A0A1Q8TFI6</accession>
<dbReference type="Gene3D" id="1.20.120.1370">
    <property type="entry name" value="Regulator of RNA polymerase sigma(70) subunit, domain 4"/>
    <property type="match status" value="1"/>
</dbReference>
<sequence length="169" mass="19286">MLEDTKTALERWGGVHTLIDRWLQQRYDMLVTLMELREACDAELESVSKARIDAFSEALMDYISGGHFEVYPKLRDEAVAFDDRDALALADRLLGRLEMSTQMVLEFDNDYSTPTRCQHYVTRLPAWLERLSKALTERFALEDHLIARLHAAHAPSSGVEDSSTPRALS</sequence>
<dbReference type="STRING" id="223900.GCA_000821045_01752"/>
<reference evidence="4 5" key="1">
    <citation type="submission" date="2016-12" db="EMBL/GenBank/DDBJ databases">
        <title>Draft genome sequences of strains Salinicola socius SMB35, Salinicola sp. MH3R3-1 and Chromohalobacter sp. SMB17 from the Verkhnekamsk potash mining region of Russia.</title>
        <authorList>
            <person name="Mavrodi D.V."/>
            <person name="Olsson B.E."/>
            <person name="Korsakova E.S."/>
            <person name="Pyankova A."/>
            <person name="Mavrodi O.V."/>
            <person name="Plotnikova E.G."/>
        </authorList>
    </citation>
    <scope>NUCLEOTIDE SEQUENCE [LARGE SCALE GENOMIC DNA]</scope>
    <source>
        <strain evidence="4 5">SMB17</strain>
    </source>
</reference>